<dbReference type="PROSITE" id="PS51197">
    <property type="entry name" value="HTH_RRF2_2"/>
    <property type="match status" value="1"/>
</dbReference>
<dbReference type="InterPro" id="IPR036390">
    <property type="entry name" value="WH_DNA-bd_sf"/>
</dbReference>
<dbReference type="RefSeq" id="WP_094726399.1">
    <property type="nucleotide sequence ID" value="NZ_JBHLWS010000013.1"/>
</dbReference>
<dbReference type="SUPFAM" id="SSF46785">
    <property type="entry name" value="Winged helix' DNA-binding domain"/>
    <property type="match status" value="1"/>
</dbReference>
<comment type="caution">
    <text evidence="1">The sequence shown here is derived from an EMBL/GenBank/DDBJ whole genome shotgun (WGS) entry which is preliminary data.</text>
</comment>
<dbReference type="PANTHER" id="PTHR33221">
    <property type="entry name" value="WINGED HELIX-TURN-HELIX TRANSCRIPTIONAL REGULATOR, RRF2 FAMILY"/>
    <property type="match status" value="1"/>
</dbReference>
<reference evidence="1 2" key="1">
    <citation type="journal article" date="2017" name="BMC Genomics">
        <title>Comparative genomic and phylogenomic analyses of the Bifidobacteriaceae family.</title>
        <authorList>
            <person name="Lugli G.A."/>
            <person name="Milani C."/>
            <person name="Turroni F."/>
            <person name="Duranti S."/>
            <person name="Mancabelli L."/>
            <person name="Mangifesta M."/>
            <person name="Ferrario C."/>
            <person name="Modesto M."/>
            <person name="Mattarelli P."/>
            <person name="Jiri K."/>
            <person name="van Sinderen D."/>
            <person name="Ventura M."/>
        </authorList>
    </citation>
    <scope>NUCLEOTIDE SEQUENCE [LARGE SCALE GENOMIC DNA]</scope>
    <source>
        <strain evidence="1 2">DSM 24762</strain>
    </source>
</reference>
<evidence type="ECO:0000313" key="1">
    <source>
        <dbReference type="EMBL" id="OZG54245.1"/>
    </source>
</evidence>
<dbReference type="InterPro" id="IPR036388">
    <property type="entry name" value="WH-like_DNA-bd_sf"/>
</dbReference>
<dbReference type="EMBL" id="MWWT01000005">
    <property type="protein sequence ID" value="OZG54245.1"/>
    <property type="molecule type" value="Genomic_DNA"/>
</dbReference>
<dbReference type="GO" id="GO:0005829">
    <property type="term" value="C:cytosol"/>
    <property type="evidence" value="ECO:0007669"/>
    <property type="project" value="TreeGrafter"/>
</dbReference>
<organism evidence="1 2">
    <name type="scientific">Alloscardovia macacae</name>
    <dbReference type="NCBI Taxonomy" id="1160091"/>
    <lineage>
        <taxon>Bacteria</taxon>
        <taxon>Bacillati</taxon>
        <taxon>Actinomycetota</taxon>
        <taxon>Actinomycetes</taxon>
        <taxon>Bifidobacteriales</taxon>
        <taxon>Bifidobacteriaceae</taxon>
        <taxon>Alloscardovia</taxon>
    </lineage>
</organism>
<dbReference type="GO" id="GO:0003700">
    <property type="term" value="F:DNA-binding transcription factor activity"/>
    <property type="evidence" value="ECO:0007669"/>
    <property type="project" value="TreeGrafter"/>
</dbReference>
<dbReference type="Proteomes" id="UP000243657">
    <property type="component" value="Unassembled WGS sequence"/>
</dbReference>
<protein>
    <submittedName>
        <fullName evidence="1">Transcriptional regulator</fullName>
    </submittedName>
</protein>
<dbReference type="PANTHER" id="PTHR33221:SF15">
    <property type="entry name" value="HTH-TYPE TRANSCRIPTIONAL REGULATOR YWGB-RELATED"/>
    <property type="match status" value="1"/>
</dbReference>
<proteinExistence type="predicted"/>
<sequence>MNLSFTIALHALTFLLKHDGECFSSTRLAELMCVNPAQLRAVMKILVAEGYVQSSNGKLGGYSSTARIAETRLSEVFDLFRAPTLDSRTLTGKPDSTCEIARNMSSVVSDFAEAEYRLAHEYYTRFSISDILNTIHIKEDIHDKHGSDHAAV</sequence>
<gene>
    <name evidence="1" type="ORF">ALMA_0706</name>
</gene>
<dbReference type="InterPro" id="IPR000944">
    <property type="entry name" value="Tscrpt_reg_Rrf2"/>
</dbReference>
<keyword evidence="2" id="KW-1185">Reference proteome</keyword>
<evidence type="ECO:0000313" key="2">
    <source>
        <dbReference type="Proteomes" id="UP000243657"/>
    </source>
</evidence>
<accession>A0A261F593</accession>
<dbReference type="Gene3D" id="1.10.10.10">
    <property type="entry name" value="Winged helix-like DNA-binding domain superfamily/Winged helix DNA-binding domain"/>
    <property type="match status" value="1"/>
</dbReference>
<dbReference type="AlphaFoldDB" id="A0A261F593"/>
<name>A0A261F593_9BIFI</name>
<dbReference type="Pfam" id="PF02082">
    <property type="entry name" value="Rrf2"/>
    <property type="match status" value="1"/>
</dbReference>